<protein>
    <recommendedName>
        <fullName evidence="7">Probable endonuclease 4</fullName>
        <ecNumber evidence="7">3.1.21.2</ecNumber>
    </recommendedName>
    <alternativeName>
        <fullName evidence="7">Endodeoxyribonuclease IV</fullName>
    </alternativeName>
    <alternativeName>
        <fullName evidence="7">Endonuclease IV</fullName>
    </alternativeName>
</protein>
<evidence type="ECO:0000256" key="5">
    <source>
        <dbReference type="ARBA" id="ARBA00022833"/>
    </source>
</evidence>
<dbReference type="InterPro" id="IPR018246">
    <property type="entry name" value="AP_endonuc_F2_Zn_BS"/>
</dbReference>
<name>A0A2M9HH31_9BIFI</name>
<dbReference type="GO" id="GO:0008081">
    <property type="term" value="F:phosphoric diester hydrolase activity"/>
    <property type="evidence" value="ECO:0007669"/>
    <property type="project" value="TreeGrafter"/>
</dbReference>
<dbReference type="InterPro" id="IPR036237">
    <property type="entry name" value="Xyl_isomerase-like_sf"/>
</dbReference>
<dbReference type="PROSITE" id="PS00730">
    <property type="entry name" value="AP_NUCLEASE_F2_2"/>
    <property type="match status" value="1"/>
</dbReference>
<dbReference type="EMBL" id="PEBK01000001">
    <property type="protein sequence ID" value="PJM76107.1"/>
    <property type="molecule type" value="Genomic_DNA"/>
</dbReference>
<dbReference type="GO" id="GO:0008833">
    <property type="term" value="F:deoxyribonuclease IV (phage-T4-induced) activity"/>
    <property type="evidence" value="ECO:0007669"/>
    <property type="project" value="UniProtKB-UniRule"/>
</dbReference>
<dbReference type="Proteomes" id="UP000231451">
    <property type="component" value="Unassembled WGS sequence"/>
</dbReference>
<feature type="binding site" evidence="7">
    <location>
        <position position="271"/>
    </location>
    <ligand>
        <name>Zn(2+)</name>
        <dbReference type="ChEBI" id="CHEBI:29105"/>
        <label>2</label>
    </ligand>
</feature>
<evidence type="ECO:0000313" key="9">
    <source>
        <dbReference type="EMBL" id="PJM76107.1"/>
    </source>
</evidence>
<dbReference type="FunFam" id="3.20.20.150:FF:000001">
    <property type="entry name" value="Probable endonuclease 4"/>
    <property type="match status" value="1"/>
</dbReference>
<dbReference type="AlphaFoldDB" id="A0A2M9HH31"/>
<feature type="binding site" evidence="7">
    <location>
        <position position="157"/>
    </location>
    <ligand>
        <name>Zn(2+)</name>
        <dbReference type="ChEBI" id="CHEBI:29105"/>
        <label>2</label>
    </ligand>
</feature>
<dbReference type="EC" id="3.1.21.2" evidence="7"/>
<dbReference type="PROSITE" id="PS00731">
    <property type="entry name" value="AP_NUCLEASE_F2_3"/>
    <property type="match status" value="1"/>
</dbReference>
<keyword evidence="7 9" id="KW-0255">Endonuclease</keyword>
<dbReference type="Gene3D" id="3.20.20.150">
    <property type="entry name" value="Divalent-metal-dependent TIM barrel enzymes"/>
    <property type="match status" value="1"/>
</dbReference>
<dbReference type="GO" id="GO:0006284">
    <property type="term" value="P:base-excision repair"/>
    <property type="evidence" value="ECO:0007669"/>
    <property type="project" value="TreeGrafter"/>
</dbReference>
<feature type="binding site" evidence="7">
    <location>
        <position position="113"/>
    </location>
    <ligand>
        <name>Zn(2+)</name>
        <dbReference type="ChEBI" id="CHEBI:29105"/>
        <label>1</label>
    </ligand>
</feature>
<evidence type="ECO:0000256" key="1">
    <source>
        <dbReference type="ARBA" id="ARBA00005340"/>
    </source>
</evidence>
<dbReference type="HAMAP" id="MF_00152">
    <property type="entry name" value="Nfo"/>
    <property type="match status" value="1"/>
</dbReference>
<keyword evidence="5 7" id="KW-0862">Zinc</keyword>
<comment type="caution">
    <text evidence="9">The sequence shown here is derived from an EMBL/GenBank/DDBJ whole genome shotgun (WGS) entry which is preliminary data.</text>
</comment>
<keyword evidence="10" id="KW-1185">Reference proteome</keyword>
<comment type="function">
    <text evidence="7">Endonuclease IV plays a role in DNA repair. It cleaves phosphodiester bonds at apurinic or apyrimidinic (AP) sites, generating a 3'-hydroxyl group and a 5'-terminal sugar phosphate.</text>
</comment>
<dbReference type="NCBIfam" id="TIGR00587">
    <property type="entry name" value="nfo"/>
    <property type="match status" value="1"/>
</dbReference>
<gene>
    <name evidence="7" type="primary">nfo</name>
    <name evidence="9" type="ORF">CSQ87_00805</name>
</gene>
<evidence type="ECO:0000256" key="4">
    <source>
        <dbReference type="ARBA" id="ARBA00022801"/>
    </source>
</evidence>
<feature type="binding site" evidence="7">
    <location>
        <position position="226"/>
    </location>
    <ligand>
        <name>Zn(2+)</name>
        <dbReference type="ChEBI" id="CHEBI:29105"/>
        <label>2</label>
    </ligand>
</feature>
<dbReference type="PROSITE" id="PS51432">
    <property type="entry name" value="AP_NUCLEASE_F2_4"/>
    <property type="match status" value="1"/>
</dbReference>
<feature type="domain" description="Xylose isomerase-like TIM barrel" evidence="8">
    <location>
        <begin position="22"/>
        <end position="288"/>
    </location>
</feature>
<evidence type="ECO:0000256" key="2">
    <source>
        <dbReference type="ARBA" id="ARBA00022723"/>
    </source>
</evidence>
<dbReference type="SMART" id="SM00518">
    <property type="entry name" value="AP2Ec"/>
    <property type="match status" value="1"/>
</dbReference>
<proteinExistence type="inferred from homology"/>
<dbReference type="GO" id="GO:0003906">
    <property type="term" value="F:DNA-(apurinic or apyrimidinic site) endonuclease activity"/>
    <property type="evidence" value="ECO:0007669"/>
    <property type="project" value="TreeGrafter"/>
</dbReference>
<keyword evidence="6 7" id="KW-0234">DNA repair</keyword>
<sequence>MTALYIGSHLSTSGGWQALLKRSKDEGGSSFAFFPRSPYGKRSKSLTPEGAADFGETLRDLGYGPLVVHAPYVYNLAGKDAAKREFAMQALAEDIRLLSPIRAAGQETYINIHPGSHVGQGSETGCRLIAEGLNRVFDLLSDLYAGDGRAGVPILLETMAGKGTECGRSFEELAGIIGQVDHAAGLGVTFDTCHVYDAGYDLVGDFDGVKHTLDEVIGLDRVKAIHANDSLFGFGSHKDRHANIGEGKLGAGFFERLVNDPDFGRLPMILETKEVTPDTHREEIAMLRGMVR</sequence>
<dbReference type="CDD" id="cd00019">
    <property type="entry name" value="AP2Ec"/>
    <property type="match status" value="1"/>
</dbReference>
<feature type="binding site" evidence="7">
    <location>
        <position position="191"/>
    </location>
    <ligand>
        <name>Zn(2+)</name>
        <dbReference type="ChEBI" id="CHEBI:29105"/>
        <label>2</label>
    </ligand>
</feature>
<organism evidence="9 10">
    <name type="scientific">Bifidobacterium simiarum</name>
    <dbReference type="NCBI Taxonomy" id="2045441"/>
    <lineage>
        <taxon>Bacteria</taxon>
        <taxon>Bacillati</taxon>
        <taxon>Actinomycetota</taxon>
        <taxon>Actinomycetes</taxon>
        <taxon>Bifidobacteriales</taxon>
        <taxon>Bifidobacteriaceae</taxon>
        <taxon>Bifidobacterium</taxon>
    </lineage>
</organism>
<dbReference type="OrthoDB" id="9805666at2"/>
<feature type="binding site" evidence="7">
    <location>
        <position position="194"/>
    </location>
    <ligand>
        <name>Zn(2+)</name>
        <dbReference type="ChEBI" id="CHEBI:29105"/>
        <label>3</label>
    </ligand>
</feature>
<dbReference type="SUPFAM" id="SSF51658">
    <property type="entry name" value="Xylose isomerase-like"/>
    <property type="match status" value="1"/>
</dbReference>
<evidence type="ECO:0000313" key="10">
    <source>
        <dbReference type="Proteomes" id="UP000231451"/>
    </source>
</evidence>
<comment type="cofactor">
    <cofactor evidence="7">
        <name>Zn(2+)</name>
        <dbReference type="ChEBI" id="CHEBI:29105"/>
    </cofactor>
    <text evidence="7">Binds 3 Zn(2+) ions.</text>
</comment>
<dbReference type="GO" id="GO:0003677">
    <property type="term" value="F:DNA binding"/>
    <property type="evidence" value="ECO:0007669"/>
    <property type="project" value="InterPro"/>
</dbReference>
<feature type="binding site" evidence="7">
    <location>
        <position position="157"/>
    </location>
    <ligand>
        <name>Zn(2+)</name>
        <dbReference type="ChEBI" id="CHEBI:29105"/>
        <label>1</label>
    </ligand>
</feature>
<keyword evidence="2 7" id="KW-0479">Metal-binding</keyword>
<dbReference type="PANTHER" id="PTHR21445">
    <property type="entry name" value="ENDONUCLEASE IV ENDODEOXYRIBONUCLEASE IV"/>
    <property type="match status" value="1"/>
</dbReference>
<keyword evidence="7" id="KW-0540">Nuclease</keyword>
<comment type="similarity">
    <text evidence="1 7">Belongs to the AP endonuclease 2 family.</text>
</comment>
<feature type="binding site" evidence="7">
    <location>
        <position position="69"/>
    </location>
    <ligand>
        <name>Zn(2+)</name>
        <dbReference type="ChEBI" id="CHEBI:29105"/>
        <label>1</label>
    </ligand>
</feature>
<evidence type="ECO:0000259" key="8">
    <source>
        <dbReference type="Pfam" id="PF01261"/>
    </source>
</evidence>
<reference evidence="9 10" key="1">
    <citation type="submission" date="2017-10" db="EMBL/GenBank/DDBJ databases">
        <title>Draft genome sequences of strains TRE 1, TRE 9, TRE H and TRI 7, isolated from tamarins, belonging to four potential novel Bifidobacterium species.</title>
        <authorList>
            <person name="Mattarelli P."/>
            <person name="Modesto M."/>
            <person name="Puglisi E."/>
            <person name="Morelli L."/>
            <person name="Spezio C."/>
            <person name="Bonetti A."/>
            <person name="Sandri C."/>
        </authorList>
    </citation>
    <scope>NUCLEOTIDE SEQUENCE [LARGE SCALE GENOMIC DNA]</scope>
    <source>
        <strain evidence="10">TRI7</strain>
    </source>
</reference>
<comment type="catalytic activity">
    <reaction evidence="7">
        <text>Endonucleolytic cleavage to 5'-phosphooligonucleotide end-products.</text>
        <dbReference type="EC" id="3.1.21.2"/>
    </reaction>
</comment>
<dbReference type="InterPro" id="IPR013022">
    <property type="entry name" value="Xyl_isomerase-like_TIM-brl"/>
</dbReference>
<feature type="binding site" evidence="7">
    <location>
        <position position="241"/>
    </location>
    <ligand>
        <name>Zn(2+)</name>
        <dbReference type="ChEBI" id="CHEBI:29105"/>
        <label>3</label>
    </ligand>
</feature>
<evidence type="ECO:0000256" key="6">
    <source>
        <dbReference type="ARBA" id="ARBA00023204"/>
    </source>
</evidence>
<dbReference type="Pfam" id="PF01261">
    <property type="entry name" value="AP_endonuc_2"/>
    <property type="match status" value="1"/>
</dbReference>
<accession>A0A2M9HH31</accession>
<evidence type="ECO:0000256" key="7">
    <source>
        <dbReference type="HAMAP-Rule" id="MF_00152"/>
    </source>
</evidence>
<keyword evidence="4 7" id="KW-0378">Hydrolase</keyword>
<evidence type="ECO:0000256" key="3">
    <source>
        <dbReference type="ARBA" id="ARBA00022763"/>
    </source>
</evidence>
<feature type="binding site" evidence="7">
    <location>
        <position position="239"/>
    </location>
    <ligand>
        <name>Zn(2+)</name>
        <dbReference type="ChEBI" id="CHEBI:29105"/>
        <label>3</label>
    </ligand>
</feature>
<dbReference type="InterPro" id="IPR001719">
    <property type="entry name" value="AP_endonuc_2"/>
</dbReference>
<dbReference type="PANTHER" id="PTHR21445:SF0">
    <property type="entry name" value="APURINIC-APYRIMIDINIC ENDONUCLEASE"/>
    <property type="match status" value="1"/>
</dbReference>
<dbReference type="RefSeq" id="WP_100511955.1">
    <property type="nucleotide sequence ID" value="NZ_PEBK01000001.1"/>
</dbReference>
<keyword evidence="3 7" id="KW-0227">DNA damage</keyword>
<dbReference type="GO" id="GO:0008270">
    <property type="term" value="F:zinc ion binding"/>
    <property type="evidence" value="ECO:0007669"/>
    <property type="project" value="UniProtKB-UniRule"/>
</dbReference>